<name>A0A0V1BDM7_TRISP</name>
<organism evidence="1 2">
    <name type="scientific">Trichinella spiralis</name>
    <name type="common">Trichina worm</name>
    <dbReference type="NCBI Taxonomy" id="6334"/>
    <lineage>
        <taxon>Eukaryota</taxon>
        <taxon>Metazoa</taxon>
        <taxon>Ecdysozoa</taxon>
        <taxon>Nematoda</taxon>
        <taxon>Enoplea</taxon>
        <taxon>Dorylaimia</taxon>
        <taxon>Trichinellida</taxon>
        <taxon>Trichinellidae</taxon>
        <taxon>Trichinella</taxon>
    </lineage>
</organism>
<gene>
    <name evidence="1" type="ORF">T01_13360</name>
</gene>
<keyword evidence="2" id="KW-1185">Reference proteome</keyword>
<comment type="caution">
    <text evidence="1">The sequence shown here is derived from an EMBL/GenBank/DDBJ whole genome shotgun (WGS) entry which is preliminary data.</text>
</comment>
<protein>
    <submittedName>
        <fullName evidence="1">Uncharacterized protein</fullName>
    </submittedName>
</protein>
<reference evidence="1 2" key="1">
    <citation type="submission" date="2015-01" db="EMBL/GenBank/DDBJ databases">
        <title>Evolution of Trichinella species and genotypes.</title>
        <authorList>
            <person name="Korhonen P.K."/>
            <person name="Edoardo P."/>
            <person name="Giuseppe L.R."/>
            <person name="Gasser R.B."/>
        </authorList>
    </citation>
    <scope>NUCLEOTIDE SEQUENCE [LARGE SCALE GENOMIC DNA]</scope>
    <source>
        <strain evidence="1">ISS3</strain>
    </source>
</reference>
<evidence type="ECO:0000313" key="2">
    <source>
        <dbReference type="Proteomes" id="UP000054776"/>
    </source>
</evidence>
<dbReference type="Proteomes" id="UP000054776">
    <property type="component" value="Unassembled WGS sequence"/>
</dbReference>
<dbReference type="InParanoid" id="A0A0V1BDM7"/>
<accession>A0A0V1BDM7</accession>
<evidence type="ECO:0000313" key="1">
    <source>
        <dbReference type="EMBL" id="KRY35081.1"/>
    </source>
</evidence>
<proteinExistence type="predicted"/>
<dbReference type="AlphaFoldDB" id="A0A0V1BDM7"/>
<sequence length="76" mass="8863">MFLFLKKIAKLLYAILNDSKGKSRANDDELLYLKVLSLNIHRQVKRISLGFDRCLPFLPCTRNGRDFSDTSKWSNE</sequence>
<dbReference type="EMBL" id="JYDH01000058">
    <property type="protein sequence ID" value="KRY35081.1"/>
    <property type="molecule type" value="Genomic_DNA"/>
</dbReference>